<feature type="transmembrane region" description="Helical" evidence="2">
    <location>
        <begin position="317"/>
        <end position="335"/>
    </location>
</feature>
<dbReference type="SUPFAM" id="SSF103473">
    <property type="entry name" value="MFS general substrate transporter"/>
    <property type="match status" value="1"/>
</dbReference>
<feature type="transmembrane region" description="Helical" evidence="2">
    <location>
        <begin position="211"/>
        <end position="232"/>
    </location>
</feature>
<organism evidence="3 4">
    <name type="scientific">Sphingomonas oryzagri</name>
    <dbReference type="NCBI Taxonomy" id="3042314"/>
    <lineage>
        <taxon>Bacteria</taxon>
        <taxon>Pseudomonadati</taxon>
        <taxon>Pseudomonadota</taxon>
        <taxon>Alphaproteobacteria</taxon>
        <taxon>Sphingomonadales</taxon>
        <taxon>Sphingomonadaceae</taxon>
        <taxon>Sphingomonas</taxon>
    </lineage>
</organism>
<dbReference type="PANTHER" id="PTHR11328:SF24">
    <property type="entry name" value="MAJOR FACILITATOR SUPERFAMILY (MFS) PROFILE DOMAIN-CONTAINING PROTEIN"/>
    <property type="match status" value="1"/>
</dbReference>
<dbReference type="PANTHER" id="PTHR11328">
    <property type="entry name" value="MAJOR FACILITATOR SUPERFAMILY DOMAIN-CONTAINING PROTEIN"/>
    <property type="match status" value="1"/>
</dbReference>
<keyword evidence="4" id="KW-1185">Reference proteome</keyword>
<dbReference type="Proteomes" id="UP001160625">
    <property type="component" value="Unassembled WGS sequence"/>
</dbReference>
<feature type="transmembrane region" description="Helical" evidence="2">
    <location>
        <begin position="140"/>
        <end position="161"/>
    </location>
</feature>
<evidence type="ECO:0000313" key="4">
    <source>
        <dbReference type="Proteomes" id="UP001160625"/>
    </source>
</evidence>
<feature type="transmembrane region" description="Helical" evidence="2">
    <location>
        <begin position="182"/>
        <end position="199"/>
    </location>
</feature>
<feature type="transmembrane region" description="Helical" evidence="2">
    <location>
        <begin position="253"/>
        <end position="279"/>
    </location>
</feature>
<comment type="similarity">
    <text evidence="1">Belongs to the sodium:galactoside symporter (TC 2.A.2) family.</text>
</comment>
<dbReference type="Gene3D" id="1.20.1250.20">
    <property type="entry name" value="MFS general substrate transporter like domains"/>
    <property type="match status" value="2"/>
</dbReference>
<keyword evidence="2" id="KW-0472">Membrane</keyword>
<evidence type="ECO:0000256" key="2">
    <source>
        <dbReference type="SAM" id="Phobius"/>
    </source>
</evidence>
<feature type="transmembrane region" description="Helical" evidence="2">
    <location>
        <begin position="387"/>
        <end position="407"/>
    </location>
</feature>
<dbReference type="InterPro" id="IPR039672">
    <property type="entry name" value="MFS_2"/>
</dbReference>
<keyword evidence="2" id="KW-1133">Transmembrane helix</keyword>
<accession>A0ABT6MXY6</accession>
<evidence type="ECO:0000313" key="3">
    <source>
        <dbReference type="EMBL" id="MDH7637646.1"/>
    </source>
</evidence>
<gene>
    <name evidence="3" type="ORF">QGN17_02775</name>
</gene>
<feature type="transmembrane region" description="Helical" evidence="2">
    <location>
        <begin position="71"/>
        <end position="92"/>
    </location>
</feature>
<sequence length="459" mass="49561">MRRMDRSKCLQPPELHRMTMDISGYAANADQAGKSPLSAAKRAAYAGIAVPIAVINVPVIIYIAPYYATELGLGLGTVGTLFLAVRLIDALFDIVIGKTSDRTPWRFGRRRSWIAIGTPILMIATWFLCFPPPHPSATRLGVSIVIFYVAWTLIQIPHLSWGQDLGVDSVDRGRMSAWRESGTILGTLLAMTLPIIIPAGNETAVAHSVHLLGVVAIAGLFLTATVAIAAVGDTPPEEGKTHSRLMDLLTDRILGPAILANLLMQIAIGCYNAVIFLLVEKELMLTGWFMKLVFMQYVIAVATVPIFVFISRRIGMMRSAIVGAVLFICGLLVMAFAQDSVAIACLAFFLVGTSVSAINISTPTAIADLARRRQAMDGLDRMGEHLALYNLTLKLGLAIGAGAGMLLLGVAQNQMTGVAPFLFTPARVVGCYLSAIIFALSIPVFSYCQRILRRDDIMN</sequence>
<feature type="transmembrane region" description="Helical" evidence="2">
    <location>
        <begin position="43"/>
        <end position="65"/>
    </location>
</feature>
<evidence type="ECO:0000256" key="1">
    <source>
        <dbReference type="ARBA" id="ARBA00009617"/>
    </source>
</evidence>
<proteinExistence type="inferred from homology"/>
<name>A0ABT6MXY6_9SPHN</name>
<dbReference type="InterPro" id="IPR036259">
    <property type="entry name" value="MFS_trans_sf"/>
</dbReference>
<dbReference type="Pfam" id="PF13347">
    <property type="entry name" value="MFS_2"/>
    <property type="match status" value="1"/>
</dbReference>
<dbReference type="RefSeq" id="WP_281042989.1">
    <property type="nucleotide sequence ID" value="NZ_JARYGZ010000001.1"/>
</dbReference>
<feature type="transmembrane region" description="Helical" evidence="2">
    <location>
        <begin position="341"/>
        <end position="366"/>
    </location>
</feature>
<comment type="caution">
    <text evidence="3">The sequence shown here is derived from an EMBL/GenBank/DDBJ whole genome shotgun (WGS) entry which is preliminary data.</text>
</comment>
<dbReference type="EMBL" id="JARYGZ010000001">
    <property type="protein sequence ID" value="MDH7637646.1"/>
    <property type="molecule type" value="Genomic_DNA"/>
</dbReference>
<reference evidence="3" key="1">
    <citation type="submission" date="2023-04" db="EMBL/GenBank/DDBJ databases">
        <title>Sphingomonas sp. MAHUQ-71 isolated from rice field.</title>
        <authorList>
            <person name="Huq M.A."/>
        </authorList>
    </citation>
    <scope>NUCLEOTIDE SEQUENCE</scope>
    <source>
        <strain evidence="3">MAHUQ-71</strain>
    </source>
</reference>
<feature type="transmembrane region" description="Helical" evidence="2">
    <location>
        <begin position="113"/>
        <end position="134"/>
    </location>
</feature>
<protein>
    <submittedName>
        <fullName evidence="3">MFS transporter</fullName>
    </submittedName>
</protein>
<keyword evidence="2" id="KW-0812">Transmembrane</keyword>
<feature type="transmembrane region" description="Helical" evidence="2">
    <location>
        <begin position="285"/>
        <end position="310"/>
    </location>
</feature>
<feature type="transmembrane region" description="Helical" evidence="2">
    <location>
        <begin position="427"/>
        <end position="448"/>
    </location>
</feature>